<accession>A0A3S4IE69</accession>
<feature type="region of interest" description="Disordered" evidence="1">
    <location>
        <begin position="116"/>
        <end position="140"/>
    </location>
</feature>
<feature type="region of interest" description="Disordered" evidence="1">
    <location>
        <begin position="64"/>
        <end position="85"/>
    </location>
</feature>
<feature type="region of interest" description="Disordered" evidence="1">
    <location>
        <begin position="187"/>
        <end position="241"/>
    </location>
</feature>
<dbReference type="EMBL" id="LR134182">
    <property type="protein sequence ID" value="VEB41482.1"/>
    <property type="molecule type" value="Genomic_DNA"/>
</dbReference>
<dbReference type="AlphaFoldDB" id="A0A3S4IE69"/>
<dbReference type="AntiFam" id="ANF00057">
    <property type="entry name" value="Translation of E. coli type CRISPR repeat"/>
</dbReference>
<evidence type="ECO:0000256" key="1">
    <source>
        <dbReference type="SAM" id="MobiDB-lite"/>
    </source>
</evidence>
<proteinExistence type="predicted"/>
<organism evidence="2 3">
    <name type="scientific">Chromobacterium violaceum</name>
    <dbReference type="NCBI Taxonomy" id="536"/>
    <lineage>
        <taxon>Bacteria</taxon>
        <taxon>Pseudomonadati</taxon>
        <taxon>Pseudomonadota</taxon>
        <taxon>Betaproteobacteria</taxon>
        <taxon>Neisseriales</taxon>
        <taxon>Chromobacteriaceae</taxon>
        <taxon>Chromobacterium</taxon>
    </lineage>
</organism>
<evidence type="ECO:0000313" key="2">
    <source>
        <dbReference type="EMBL" id="VEB41482.1"/>
    </source>
</evidence>
<dbReference type="Proteomes" id="UP000275777">
    <property type="component" value="Chromosome"/>
</dbReference>
<name>A0A3S4IE69_CHRVL</name>
<dbReference type="AntiFam" id="ANF00006">
    <property type="entry name" value="Translation of CRISPR region"/>
</dbReference>
<evidence type="ECO:0000313" key="3">
    <source>
        <dbReference type="Proteomes" id="UP000275777"/>
    </source>
</evidence>
<reference evidence="2 3" key="1">
    <citation type="submission" date="2018-12" db="EMBL/GenBank/DDBJ databases">
        <authorList>
            <consortium name="Pathogen Informatics"/>
        </authorList>
    </citation>
    <scope>NUCLEOTIDE SEQUENCE [LARGE SCALE GENOMIC DNA]</scope>
    <source>
        <strain evidence="2 3">NCTC9695</strain>
    </source>
</reference>
<protein>
    <submittedName>
        <fullName evidence="2">Domain of uncharacterized function (DUF2825)</fullName>
    </submittedName>
</protein>
<gene>
    <name evidence="2" type="ORF">NCTC9695_01915</name>
</gene>
<sequence length="241" mass="26132">MAHPHVRGEHIRALNSGNCHAGSSPRAWGTRADCKNRLGVGRFIPTCVGNTYRLVRKTPAGAVHPHVRGEHAPYNWQPGEKDGSSPRAWGTQAGFMPASALHRFIPTCVGNTPSMARRRTSCSGSSPRAWGTHTERDRPSANQRFIPTCVGNTALHLHTHPNTTVHPTCVGNTASSLMRRDRWSVHPHVRGEHNGPCPSPSGSSGSSHVRGEHANSPVESRPFDGSSPRAWGTHHFQAADF</sequence>